<reference evidence="1" key="1">
    <citation type="submission" date="2022-11" db="EMBL/GenBank/DDBJ databases">
        <title>beta-Carotene-producing bacterium, Jeongeuplla avenae sp. nov., alleviates the salt stress of Arabidopsis seedlings.</title>
        <authorList>
            <person name="Jiang L."/>
            <person name="Lee J."/>
        </authorList>
    </citation>
    <scope>NUCLEOTIDE SEQUENCE</scope>
    <source>
        <strain evidence="1">DY_R2A_6</strain>
    </source>
</reference>
<sequence length="80" mass="8295">MQSALHGLATAFFSFVYAFLGLMIGACSGFILLKLAQGTLGLSDSVTAVLQLAVAAWAILLAVLAAAAYVKTSKNERFVA</sequence>
<accession>A0ACD4NL18</accession>
<evidence type="ECO:0000313" key="1">
    <source>
        <dbReference type="EMBL" id="WAJ27439.1"/>
    </source>
</evidence>
<gene>
    <name evidence="1" type="ORF">OXU80_21730</name>
</gene>
<name>A0ACD4NL18_9HYPH</name>
<dbReference type="Proteomes" id="UP001163223">
    <property type="component" value="Chromosome"/>
</dbReference>
<protein>
    <submittedName>
        <fullName evidence="1">Uncharacterized protein</fullName>
    </submittedName>
</protein>
<organism evidence="1 2">
    <name type="scientific">Antarcticirhabdus aurantiaca</name>
    <dbReference type="NCBI Taxonomy" id="2606717"/>
    <lineage>
        <taxon>Bacteria</taxon>
        <taxon>Pseudomonadati</taxon>
        <taxon>Pseudomonadota</taxon>
        <taxon>Alphaproteobacteria</taxon>
        <taxon>Hyphomicrobiales</taxon>
        <taxon>Aurantimonadaceae</taxon>
        <taxon>Antarcticirhabdus</taxon>
    </lineage>
</organism>
<proteinExistence type="predicted"/>
<dbReference type="EMBL" id="CP113520">
    <property type="protein sequence ID" value="WAJ27439.1"/>
    <property type="molecule type" value="Genomic_DNA"/>
</dbReference>
<keyword evidence="2" id="KW-1185">Reference proteome</keyword>
<evidence type="ECO:0000313" key="2">
    <source>
        <dbReference type="Proteomes" id="UP001163223"/>
    </source>
</evidence>